<comment type="caution">
    <text evidence="9">The sequence shown here is derived from an EMBL/GenBank/DDBJ whole genome shotgun (WGS) entry which is preliminary data.</text>
</comment>
<protein>
    <recommendedName>
        <fullName evidence="8">Cation efflux protein cytoplasmic domain-containing protein</fullName>
    </recommendedName>
</protein>
<feature type="domain" description="Cation efflux protein cytoplasmic" evidence="8">
    <location>
        <begin position="181"/>
        <end position="255"/>
    </location>
</feature>
<accession>A0AAW1P041</accession>
<keyword evidence="3 7" id="KW-0812">Transmembrane</keyword>
<feature type="compositionally biased region" description="Polar residues" evidence="6">
    <location>
        <begin position="299"/>
        <end position="309"/>
    </location>
</feature>
<dbReference type="GO" id="GO:0008324">
    <property type="term" value="F:monoatomic cation transmembrane transporter activity"/>
    <property type="evidence" value="ECO:0007669"/>
    <property type="project" value="TreeGrafter"/>
</dbReference>
<evidence type="ECO:0000256" key="4">
    <source>
        <dbReference type="ARBA" id="ARBA00022989"/>
    </source>
</evidence>
<evidence type="ECO:0000256" key="2">
    <source>
        <dbReference type="ARBA" id="ARBA00022448"/>
    </source>
</evidence>
<dbReference type="Gene3D" id="1.20.1510.10">
    <property type="entry name" value="Cation efflux protein transmembrane domain"/>
    <property type="match status" value="1"/>
</dbReference>
<dbReference type="InterPro" id="IPR036837">
    <property type="entry name" value="Cation_efflux_CTD_sf"/>
</dbReference>
<comment type="subcellular location">
    <subcellularLocation>
        <location evidence="1">Membrane</location>
        <topology evidence="1">Multi-pass membrane protein</topology>
    </subcellularLocation>
</comment>
<feature type="transmembrane region" description="Helical" evidence="7">
    <location>
        <begin position="144"/>
        <end position="168"/>
    </location>
</feature>
<dbReference type="InterPro" id="IPR050291">
    <property type="entry name" value="CDF_Transporter"/>
</dbReference>
<evidence type="ECO:0000313" key="10">
    <source>
        <dbReference type="Proteomes" id="UP001465755"/>
    </source>
</evidence>
<evidence type="ECO:0000259" key="8">
    <source>
        <dbReference type="Pfam" id="PF16916"/>
    </source>
</evidence>
<feature type="transmembrane region" description="Helical" evidence="7">
    <location>
        <begin position="102"/>
        <end position="124"/>
    </location>
</feature>
<evidence type="ECO:0000313" key="9">
    <source>
        <dbReference type="EMBL" id="KAK9799415.1"/>
    </source>
</evidence>
<dbReference type="Pfam" id="PF16916">
    <property type="entry name" value="ZT_dimer"/>
    <property type="match status" value="1"/>
</dbReference>
<sequence>MAAPGVNTTPARLFRRSATFTNDFNGPSSFLTLRRDPDGSISYVQAQTTKPMRTSIASDGVDAPLIGNSFVDIASQLVIAVAEHYMYRADPRFPVGRTRLETVGVVGCAVIMTLSTIEVIQSSAYDLYQGILGHLPELDMGPLIVWWIDPAGAILISLYIIWSWAVICKGQIEKIVGMGAPGEFVQKLEDLGGEHHEHLTVDCIRAYYFGARFLVEMEVVLPEHMNVRESHDIALTLQHKVEAFEEVERAFVHVDYLKRDEPEHKLDYNMFHNRSNLMEPHDSLNDSSNHNSLHGKKSGSATGETSNAGNEKDQNEVQSQLAGKLGEDLV</sequence>
<keyword evidence="10" id="KW-1185">Reference proteome</keyword>
<gene>
    <name evidence="9" type="ORF">WJX73_005545</name>
</gene>
<dbReference type="SUPFAM" id="SSF161111">
    <property type="entry name" value="Cation efflux protein transmembrane domain-like"/>
    <property type="match status" value="1"/>
</dbReference>
<evidence type="ECO:0000256" key="3">
    <source>
        <dbReference type="ARBA" id="ARBA00022692"/>
    </source>
</evidence>
<dbReference type="InterPro" id="IPR027469">
    <property type="entry name" value="Cation_efflux_TMD_sf"/>
</dbReference>
<feature type="region of interest" description="Disordered" evidence="6">
    <location>
        <begin position="277"/>
        <end position="330"/>
    </location>
</feature>
<keyword evidence="2" id="KW-0813">Transport</keyword>
<reference evidence="9 10" key="1">
    <citation type="journal article" date="2024" name="Nat. Commun.">
        <title>Phylogenomics reveals the evolutionary origins of lichenization in chlorophyte algae.</title>
        <authorList>
            <person name="Puginier C."/>
            <person name="Libourel C."/>
            <person name="Otte J."/>
            <person name="Skaloud P."/>
            <person name="Haon M."/>
            <person name="Grisel S."/>
            <person name="Petersen M."/>
            <person name="Berrin J.G."/>
            <person name="Delaux P.M."/>
            <person name="Dal Grande F."/>
            <person name="Keller J."/>
        </authorList>
    </citation>
    <scope>NUCLEOTIDE SEQUENCE [LARGE SCALE GENOMIC DNA]</scope>
    <source>
        <strain evidence="9 10">SAG 2036</strain>
    </source>
</reference>
<evidence type="ECO:0000256" key="1">
    <source>
        <dbReference type="ARBA" id="ARBA00004141"/>
    </source>
</evidence>
<proteinExistence type="predicted"/>
<organism evidence="9 10">
    <name type="scientific">Symbiochloris irregularis</name>
    <dbReference type="NCBI Taxonomy" id="706552"/>
    <lineage>
        <taxon>Eukaryota</taxon>
        <taxon>Viridiplantae</taxon>
        <taxon>Chlorophyta</taxon>
        <taxon>core chlorophytes</taxon>
        <taxon>Trebouxiophyceae</taxon>
        <taxon>Trebouxiales</taxon>
        <taxon>Trebouxiaceae</taxon>
        <taxon>Symbiochloris</taxon>
    </lineage>
</organism>
<dbReference type="GO" id="GO:0016020">
    <property type="term" value="C:membrane"/>
    <property type="evidence" value="ECO:0007669"/>
    <property type="project" value="UniProtKB-SubCell"/>
</dbReference>
<dbReference type="InterPro" id="IPR027470">
    <property type="entry name" value="Cation_efflux_CTD"/>
</dbReference>
<evidence type="ECO:0000256" key="5">
    <source>
        <dbReference type="ARBA" id="ARBA00023136"/>
    </source>
</evidence>
<evidence type="ECO:0000256" key="6">
    <source>
        <dbReference type="SAM" id="MobiDB-lite"/>
    </source>
</evidence>
<evidence type="ECO:0000256" key="7">
    <source>
        <dbReference type="SAM" id="Phobius"/>
    </source>
</evidence>
<keyword evidence="4 7" id="KW-1133">Transmembrane helix</keyword>
<dbReference type="Gene3D" id="3.30.70.1350">
    <property type="entry name" value="Cation efflux protein, cytoplasmic domain"/>
    <property type="match status" value="1"/>
</dbReference>
<dbReference type="SUPFAM" id="SSF160240">
    <property type="entry name" value="Cation efflux protein cytoplasmic domain-like"/>
    <property type="match status" value="1"/>
</dbReference>
<dbReference type="AlphaFoldDB" id="A0AAW1P041"/>
<dbReference type="EMBL" id="JALJOQ010000089">
    <property type="protein sequence ID" value="KAK9799415.1"/>
    <property type="molecule type" value="Genomic_DNA"/>
</dbReference>
<dbReference type="PANTHER" id="PTHR43840">
    <property type="entry name" value="MITOCHONDRIAL METAL TRANSPORTER 1-RELATED"/>
    <property type="match status" value="1"/>
</dbReference>
<dbReference type="Proteomes" id="UP001465755">
    <property type="component" value="Unassembled WGS sequence"/>
</dbReference>
<dbReference type="PANTHER" id="PTHR43840:SF52">
    <property type="entry name" value="CATION EFFLUX FAMILY PROTEIN"/>
    <property type="match status" value="1"/>
</dbReference>
<keyword evidence="5 7" id="KW-0472">Membrane</keyword>
<name>A0AAW1P041_9CHLO</name>